<evidence type="ECO:0000256" key="1">
    <source>
        <dbReference type="SAM" id="MobiDB-lite"/>
    </source>
</evidence>
<dbReference type="InterPro" id="IPR052231">
    <property type="entry name" value="Rho_GEF_signaling-related"/>
</dbReference>
<dbReference type="PANTHER" id="PTHR45845:SF2">
    <property type="entry name" value="RIKEN CDNA D630003M21 GENE"/>
    <property type="match status" value="1"/>
</dbReference>
<dbReference type="PANTHER" id="PTHR45845">
    <property type="entry name" value="RHO GUANINE NUCLEOTIDE EXCHANGE FACTOR-RELATED"/>
    <property type="match status" value="1"/>
</dbReference>
<feature type="compositionally biased region" description="Polar residues" evidence="1">
    <location>
        <begin position="1180"/>
        <end position="1213"/>
    </location>
</feature>
<accession>A0A643CFU9</accession>
<evidence type="ECO:0000313" key="2">
    <source>
        <dbReference type="EMBL" id="KAB0399030.1"/>
    </source>
</evidence>
<feature type="region of interest" description="Disordered" evidence="1">
    <location>
        <begin position="1147"/>
        <end position="1224"/>
    </location>
</feature>
<protein>
    <recommendedName>
        <fullName evidence="4">KIAA1755</fullName>
    </recommendedName>
</protein>
<sequence length="1224" mass="133969">LNPIISFRIQKFLAELQTPQIKGQALGGSSQRDPPSLDAAIQHALAGLYPPFEATAPTILGQVFRLLDSDFGGDGLNFLLDFLIPAKRLCEQVREAACTPYSHHLFLHEGWPLCLRDEVVVHLASLNPLLLRQGDFYLQVEPREEQSVCIMIKCLSVDLHTVDTKPVPESSYPILFTQAWLEAINSDFEGSPLHNCLVASEGGIAPVPWTKITSPEFVDDRPQAVNVLSPAWRSLQLEALDLSSPQELHQARSPGSQVLLAQSLAKGKGRTHGDKYPGLIKVEQAGPGQVGFRMDQVASQDLEGDYVSLLDFSQENRGGSPSKEVETSSAYPFGAQEEEIPFSQRILPLSGANGGPSLEKWTGEKPAGLGEKPCVWDLRRKVNHKVPTQDSEHQPQEPYLSVLVNPLHCASGLGPGVSEEPAPSETQGPLGDSENIVQFNPGPKQAYSARLRPASPPAPPAPETKMEERTQQENGRLPKPVAKPRQNTSPTPGLKFSFLKWQRQGPVTQEKASFQHDGPWKVLCSLYSPKPNRDKCLGKAGTTQTKTSGPDADSDPLTEEKAGFPEASAGPPEKGPTLNAEPPGPEPRPEDKTKGLAVVIDARKQPPHPGLVSALQATQVSGRWTASALQVLGALGALGYSQILRGSELGPGAQALVPTSIRAMLFLGEQEAALQLEALSDIQVEVLTSLKALSHHVDPSQLPMALEGPFPYCHGEWVQFFQKLDPFLADLRQASSLLKASIKEFEKGEPPGGMQEASRCLSKSKELMEAVLRDPGLLGLQREGGATLARLRQEGSRLNFNPDVRATELVGAREACLCWAGVLGLQGRGSASWVFSHTPRPPRSHLAEAAALYSLVDEQLHVLVTVSNHLLRRLELRVSNWMEQEGSQCLQVLTPKDGSLETVEKAHAEFEDFFLQAAAQYRRGLELCKQAAQLGAAARAREAGGTELPELAGFAFTQRAFQAKLTHFYMAAERQRTDLETLLHLHHFCKKMTWFHMDCQDLMTQLRLGKAQRASPGDQRRLHRYLQRLASEFPAEKLTAMRLQVASLSWEALGQDLWEEARERHEEIQTLLKKALAHCPCPAGPPSHPAGRELRGAAAKGQGLNGEVTYKGRRDLPLQDSLGLDHSPKSCWPPWAPRRVQNRNFQAARPPQEAGQAFEADEGRSPHGPLDPAPERFLTTLFSWQRLPRQSQIPRPTGGSFSSEGTDSQTSLEDSPHTSPPASL</sequence>
<gene>
    <name evidence="2" type="ORF">E2I00_004169</name>
</gene>
<reference evidence="2 3" key="1">
    <citation type="journal article" date="2019" name="PLoS ONE">
        <title>Genomic analyses reveal an absence of contemporary introgressive admixture between fin whales and blue whales, despite known hybrids.</title>
        <authorList>
            <person name="Westbury M.V."/>
            <person name="Petersen B."/>
            <person name="Lorenzen E.D."/>
        </authorList>
    </citation>
    <scope>NUCLEOTIDE SEQUENCE [LARGE SCALE GENOMIC DNA]</scope>
    <source>
        <strain evidence="2">FinWhale-01</strain>
    </source>
</reference>
<feature type="region of interest" description="Disordered" evidence="1">
    <location>
        <begin position="411"/>
        <end position="494"/>
    </location>
</feature>
<comment type="caution">
    <text evidence="2">The sequence shown here is derived from an EMBL/GenBank/DDBJ whole genome shotgun (WGS) entry which is preliminary data.</text>
</comment>
<dbReference type="AlphaFoldDB" id="A0A643CFU9"/>
<dbReference type="EMBL" id="SGJD01001633">
    <property type="protein sequence ID" value="KAB0399030.1"/>
    <property type="molecule type" value="Genomic_DNA"/>
</dbReference>
<evidence type="ECO:0000313" key="3">
    <source>
        <dbReference type="Proteomes" id="UP000437017"/>
    </source>
</evidence>
<organism evidence="2 3">
    <name type="scientific">Balaenoptera physalus</name>
    <name type="common">Fin whale</name>
    <name type="synonym">Balaena physalus</name>
    <dbReference type="NCBI Taxonomy" id="9770"/>
    <lineage>
        <taxon>Eukaryota</taxon>
        <taxon>Metazoa</taxon>
        <taxon>Chordata</taxon>
        <taxon>Craniata</taxon>
        <taxon>Vertebrata</taxon>
        <taxon>Euteleostomi</taxon>
        <taxon>Mammalia</taxon>
        <taxon>Eutheria</taxon>
        <taxon>Laurasiatheria</taxon>
        <taxon>Artiodactyla</taxon>
        <taxon>Whippomorpha</taxon>
        <taxon>Cetacea</taxon>
        <taxon>Mysticeti</taxon>
        <taxon>Balaenopteridae</taxon>
        <taxon>Balaenoptera</taxon>
    </lineage>
</organism>
<dbReference type="Proteomes" id="UP000437017">
    <property type="component" value="Unassembled WGS sequence"/>
</dbReference>
<evidence type="ECO:0008006" key="4">
    <source>
        <dbReference type="Google" id="ProtNLM"/>
    </source>
</evidence>
<proteinExistence type="predicted"/>
<keyword evidence="3" id="KW-1185">Reference proteome</keyword>
<dbReference type="OrthoDB" id="6152532at2759"/>
<name>A0A643CFU9_BALPH</name>
<feature type="non-terminal residue" evidence="2">
    <location>
        <position position="1"/>
    </location>
</feature>
<feature type="region of interest" description="Disordered" evidence="1">
    <location>
        <begin position="535"/>
        <end position="592"/>
    </location>
</feature>